<feature type="binding site" evidence="5">
    <location>
        <position position="127"/>
    </location>
    <ligand>
        <name>FAD</name>
        <dbReference type="ChEBI" id="CHEBI:57692"/>
    </ligand>
</feature>
<keyword evidence="6" id="KW-1133">Transmembrane helix</keyword>
<dbReference type="InterPro" id="IPR036188">
    <property type="entry name" value="FAD/NAD-bd_sf"/>
</dbReference>
<evidence type="ECO:0000256" key="2">
    <source>
        <dbReference type="ARBA" id="ARBA00022827"/>
    </source>
</evidence>
<name>A0ABM7XK72_THEBO</name>
<feature type="transmembrane region" description="Helical" evidence="6">
    <location>
        <begin position="13"/>
        <end position="31"/>
    </location>
</feature>
<keyword evidence="4 5" id="KW-0560">Oxidoreductase</keyword>
<dbReference type="SUPFAM" id="SSF51905">
    <property type="entry name" value="FAD/NAD(P)-binding domain"/>
    <property type="match status" value="1"/>
</dbReference>
<dbReference type="HAMAP" id="MF_01685">
    <property type="entry name" value="FENR2"/>
    <property type="match status" value="1"/>
</dbReference>
<evidence type="ECO:0000256" key="4">
    <source>
        <dbReference type="ARBA" id="ARBA00023002"/>
    </source>
</evidence>
<dbReference type="Gene3D" id="3.50.50.60">
    <property type="entry name" value="FAD/NAD(P)-binding domain"/>
    <property type="match status" value="2"/>
</dbReference>
<feature type="binding site" evidence="5">
    <location>
        <position position="292"/>
    </location>
    <ligand>
        <name>FAD</name>
        <dbReference type="ChEBI" id="CHEBI:57692"/>
    </ligand>
</feature>
<feature type="binding site" evidence="5">
    <location>
        <position position="333"/>
    </location>
    <ligand>
        <name>FAD</name>
        <dbReference type="ChEBI" id="CHEBI:57692"/>
    </ligand>
</feature>
<evidence type="ECO:0000256" key="1">
    <source>
        <dbReference type="ARBA" id="ARBA00022630"/>
    </source>
</evidence>
<dbReference type="InterPro" id="IPR050097">
    <property type="entry name" value="Ferredoxin-NADP_redctase_2"/>
</dbReference>
<proteinExistence type="inferred from homology"/>
<comment type="subunit">
    <text evidence="5">Homodimer.</text>
</comment>
<dbReference type="EMBL" id="AP025593">
    <property type="protein sequence ID" value="BDG16731.1"/>
    <property type="molecule type" value="Genomic_DNA"/>
</dbReference>
<protein>
    <recommendedName>
        <fullName evidence="5">Ferredoxin--NADP reductase</fullName>
        <shortName evidence="5">FNR</shortName>
        <shortName evidence="5">Fd-NADP(+) reductase</shortName>
        <ecNumber evidence="5">1.18.1.2</ecNumber>
    </recommendedName>
</protein>
<gene>
    <name evidence="8" type="ORF">TbrSNM41_14650</name>
</gene>
<feature type="domain" description="FAD/NAD(P)-binding" evidence="7">
    <location>
        <begin position="12"/>
        <end position="297"/>
    </location>
</feature>
<reference evidence="8 9" key="1">
    <citation type="journal article" date="2022" name="Microbiol. Resour. Announc.">
        <title>Complete Genome Sequences of Thermus Strains Isolated from Senami Hot Spring in Japan.</title>
        <authorList>
            <person name="Miyazaki K."/>
        </authorList>
    </citation>
    <scope>NUCLEOTIDE SEQUENCE [LARGE SCALE GENOMIC DNA]</scope>
    <source>
        <strain evidence="8 9">SNM4-1</strain>
    </source>
</reference>
<comment type="caution">
    <text evidence="5">Lacks conserved residue(s) required for the propagation of feature annotation.</text>
</comment>
<sequence>MPWEVVFMEHTDVLIIGAGPAGLFAGFYVGMRGLSFRFVDPLPEPGGQLSALYPEKYIYDVAGFPKVYAKDLVKGLVEQVAPFNPIYSLGERAETLEKDGDHFRVTTSTGQTYTAKAVIIAAGVGAFEPRRLGAPGEKEFEGKGVYYAVKAKAEFQGKRVLIVGGGDSAVDWALNLLGTAQEITLIHRRPQFRAHEASVRELLQAQEEGKLRVLTPYEVRRIEGDSWVKQVVIFHNQTQEEVVLAVDAVLILAGYLTKLGPLANWGLELEKNKIKVDTTMATSIPGVYACGDIVTYPGKLPLIVLGFGEAAIAANHAAAYANPALKVNPGHSSEKAEEKTPA</sequence>
<dbReference type="InterPro" id="IPR023753">
    <property type="entry name" value="FAD/NAD-binding_dom"/>
</dbReference>
<feature type="binding site" evidence="5">
    <location>
        <position position="48"/>
    </location>
    <ligand>
        <name>FAD</name>
        <dbReference type="ChEBI" id="CHEBI:57692"/>
    </ligand>
</feature>
<keyword evidence="3 5" id="KW-0521">NADP</keyword>
<evidence type="ECO:0000313" key="9">
    <source>
        <dbReference type="Proteomes" id="UP000831120"/>
    </source>
</evidence>
<comment type="cofactor">
    <cofactor evidence="5">
        <name>FAD</name>
        <dbReference type="ChEBI" id="CHEBI:57692"/>
    </cofactor>
    <text evidence="5">Binds 1 FAD per subunit.</text>
</comment>
<feature type="binding site" evidence="5">
    <location>
        <position position="53"/>
    </location>
    <ligand>
        <name>FAD</name>
        <dbReference type="ChEBI" id="CHEBI:57692"/>
    </ligand>
</feature>
<evidence type="ECO:0000313" key="8">
    <source>
        <dbReference type="EMBL" id="BDG16731.1"/>
    </source>
</evidence>
<feature type="binding site" evidence="5">
    <location>
        <position position="40"/>
    </location>
    <ligand>
        <name>FAD</name>
        <dbReference type="ChEBI" id="CHEBI:57692"/>
    </ligand>
</feature>
<dbReference type="Proteomes" id="UP000831120">
    <property type="component" value="Chromosome"/>
</dbReference>
<dbReference type="PRINTS" id="PR00469">
    <property type="entry name" value="PNDRDTASEII"/>
</dbReference>
<organism evidence="8 9">
    <name type="scientific">Thermus brockianus</name>
    <dbReference type="NCBI Taxonomy" id="56956"/>
    <lineage>
        <taxon>Bacteria</taxon>
        <taxon>Thermotogati</taxon>
        <taxon>Deinococcota</taxon>
        <taxon>Deinococci</taxon>
        <taxon>Thermales</taxon>
        <taxon>Thermaceae</taxon>
        <taxon>Thermus</taxon>
    </lineage>
</organism>
<keyword evidence="6" id="KW-0812">Transmembrane</keyword>
<evidence type="ECO:0000256" key="3">
    <source>
        <dbReference type="ARBA" id="ARBA00022857"/>
    </source>
</evidence>
<dbReference type="PANTHER" id="PTHR48105">
    <property type="entry name" value="THIOREDOXIN REDUCTASE 1-RELATED-RELATED"/>
    <property type="match status" value="1"/>
</dbReference>
<comment type="catalytic activity">
    <reaction evidence="5">
        <text>2 reduced [2Fe-2S]-[ferredoxin] + NADP(+) + H(+) = 2 oxidized [2Fe-2S]-[ferredoxin] + NADPH</text>
        <dbReference type="Rhea" id="RHEA:20125"/>
        <dbReference type="Rhea" id="RHEA-COMP:10000"/>
        <dbReference type="Rhea" id="RHEA-COMP:10001"/>
        <dbReference type="ChEBI" id="CHEBI:15378"/>
        <dbReference type="ChEBI" id="CHEBI:33737"/>
        <dbReference type="ChEBI" id="CHEBI:33738"/>
        <dbReference type="ChEBI" id="CHEBI:57783"/>
        <dbReference type="ChEBI" id="CHEBI:58349"/>
        <dbReference type="EC" id="1.18.1.2"/>
    </reaction>
</comment>
<keyword evidence="1 5" id="KW-0285">Flavoprotein</keyword>
<dbReference type="Pfam" id="PF07992">
    <property type="entry name" value="Pyr_redox_2"/>
    <property type="match status" value="1"/>
</dbReference>
<dbReference type="EC" id="1.18.1.2" evidence="5"/>
<evidence type="ECO:0000256" key="5">
    <source>
        <dbReference type="HAMAP-Rule" id="MF_01685"/>
    </source>
</evidence>
<keyword evidence="2 5" id="KW-0274">FAD</keyword>
<comment type="similarity">
    <text evidence="5">Belongs to the ferredoxin--NADP reductase type 2 family.</text>
</comment>
<dbReference type="PRINTS" id="PR00368">
    <property type="entry name" value="FADPNR"/>
</dbReference>
<evidence type="ECO:0000259" key="7">
    <source>
        <dbReference type="Pfam" id="PF07992"/>
    </source>
</evidence>
<keyword evidence="9" id="KW-1185">Reference proteome</keyword>
<keyword evidence="6" id="KW-0472">Membrane</keyword>
<evidence type="ECO:0000256" key="6">
    <source>
        <dbReference type="SAM" id="Phobius"/>
    </source>
</evidence>
<accession>A0ABM7XK72</accession>
<dbReference type="InterPro" id="IPR022890">
    <property type="entry name" value="Fd--NADP_Rdtase_type_2"/>
</dbReference>
<feature type="binding site" evidence="5">
    <location>
        <position position="93"/>
    </location>
    <ligand>
        <name>FAD</name>
        <dbReference type="ChEBI" id="CHEBI:57692"/>
    </ligand>
</feature>